<dbReference type="Proteomes" id="UP000469452">
    <property type="component" value="Unassembled WGS sequence"/>
</dbReference>
<dbReference type="AlphaFoldDB" id="A0A6A4ZTR2"/>
<organism evidence="1 2">
    <name type="scientific">Aphanomyces astaci</name>
    <name type="common">Crayfish plague agent</name>
    <dbReference type="NCBI Taxonomy" id="112090"/>
    <lineage>
        <taxon>Eukaryota</taxon>
        <taxon>Sar</taxon>
        <taxon>Stramenopiles</taxon>
        <taxon>Oomycota</taxon>
        <taxon>Saprolegniomycetes</taxon>
        <taxon>Saprolegniales</taxon>
        <taxon>Verrucalvaceae</taxon>
        <taxon>Aphanomyces</taxon>
    </lineage>
</organism>
<name>A0A6A4ZTR2_APHAT</name>
<evidence type="ECO:0000313" key="1">
    <source>
        <dbReference type="EMBL" id="KAF0716851.1"/>
    </source>
</evidence>
<sequence>MPEGTQPQRPLAPRCKPLLKLYNVQHYFPKEKQQQYCIGRIQTLLRKHSDLGPCCSDGQFARQEHIPIATLRGWLKRKHEYLESVKRGSNTTLDGHGQLESVSFGADLVKFKDSVRDIEKLLTTANVVTWLTPHQQPWLNAYLDGKLDQDRAYKGLLG</sequence>
<protein>
    <submittedName>
        <fullName evidence="1">Uncharacterized protein</fullName>
    </submittedName>
</protein>
<reference evidence="1 2" key="1">
    <citation type="submission" date="2019-06" db="EMBL/GenBank/DDBJ databases">
        <title>Genomics analysis of Aphanomyces spp. identifies a new class of oomycete effector associated with host adaptation.</title>
        <authorList>
            <person name="Gaulin E."/>
        </authorList>
    </citation>
    <scope>NUCLEOTIDE SEQUENCE [LARGE SCALE GENOMIC DNA]</scope>
    <source>
        <strain evidence="1 2">E</strain>
    </source>
</reference>
<gene>
    <name evidence="1" type="ORF">AaE_010986</name>
</gene>
<dbReference type="EMBL" id="VJMI01016775">
    <property type="protein sequence ID" value="KAF0716851.1"/>
    <property type="molecule type" value="Genomic_DNA"/>
</dbReference>
<proteinExistence type="predicted"/>
<dbReference type="VEuPathDB" id="FungiDB:H257_10928"/>
<evidence type="ECO:0000313" key="2">
    <source>
        <dbReference type="Proteomes" id="UP000469452"/>
    </source>
</evidence>
<accession>A0A6A4ZTR2</accession>
<comment type="caution">
    <text evidence="1">The sequence shown here is derived from an EMBL/GenBank/DDBJ whole genome shotgun (WGS) entry which is preliminary data.</text>
</comment>